<dbReference type="PANTHER" id="PTHR14359">
    <property type="entry name" value="HOMO-OLIGOMERIC FLAVIN CONTAINING CYS DECARBOXYLASE FAMILY"/>
    <property type="match status" value="1"/>
</dbReference>
<proteinExistence type="predicted"/>
<keyword evidence="3" id="KW-1185">Reference proteome</keyword>
<dbReference type="GO" id="GO:0010181">
    <property type="term" value="F:FMN binding"/>
    <property type="evidence" value="ECO:0007669"/>
    <property type="project" value="TreeGrafter"/>
</dbReference>
<evidence type="ECO:0000313" key="2">
    <source>
        <dbReference type="EMBL" id="VGO12747.1"/>
    </source>
</evidence>
<dbReference type="GO" id="GO:0071513">
    <property type="term" value="C:phosphopantothenoylcysteine decarboxylase complex"/>
    <property type="evidence" value="ECO:0007669"/>
    <property type="project" value="TreeGrafter"/>
</dbReference>
<dbReference type="Gene3D" id="3.40.50.1950">
    <property type="entry name" value="Flavin prenyltransferase-like"/>
    <property type="match status" value="1"/>
</dbReference>
<dbReference type="Proteomes" id="UP000366872">
    <property type="component" value="Unassembled WGS sequence"/>
</dbReference>
<dbReference type="GO" id="GO:0004633">
    <property type="term" value="F:phosphopantothenoylcysteine decarboxylase activity"/>
    <property type="evidence" value="ECO:0007669"/>
    <property type="project" value="TreeGrafter"/>
</dbReference>
<accession>A0A6C2TYQ4</accession>
<dbReference type="PANTHER" id="PTHR14359:SF6">
    <property type="entry name" value="PHOSPHOPANTOTHENOYLCYSTEINE DECARBOXYLASE"/>
    <property type="match status" value="1"/>
</dbReference>
<dbReference type="RefSeq" id="WP_136078388.1">
    <property type="nucleotide sequence ID" value="NZ_CAAHFG010000001.1"/>
</dbReference>
<dbReference type="Pfam" id="PF02441">
    <property type="entry name" value="Flavoprotein"/>
    <property type="match status" value="1"/>
</dbReference>
<dbReference type="AlphaFoldDB" id="A0A6C2TYQ4"/>
<name>A0A6C2TYQ4_PONDE</name>
<feature type="domain" description="Flavoprotein" evidence="1">
    <location>
        <begin position="4"/>
        <end position="177"/>
    </location>
</feature>
<organism evidence="2 3">
    <name type="scientific">Pontiella desulfatans</name>
    <dbReference type="NCBI Taxonomy" id="2750659"/>
    <lineage>
        <taxon>Bacteria</taxon>
        <taxon>Pseudomonadati</taxon>
        <taxon>Kiritimatiellota</taxon>
        <taxon>Kiritimatiellia</taxon>
        <taxon>Kiritimatiellales</taxon>
        <taxon>Pontiellaceae</taxon>
        <taxon>Pontiella</taxon>
    </lineage>
</organism>
<protein>
    <submittedName>
        <fullName evidence="2">Coenzyme A biosynthesis bifunctional protein CoaBC</fullName>
    </submittedName>
</protein>
<evidence type="ECO:0000313" key="3">
    <source>
        <dbReference type="Proteomes" id="UP000366872"/>
    </source>
</evidence>
<dbReference type="GO" id="GO:0015937">
    <property type="term" value="P:coenzyme A biosynthetic process"/>
    <property type="evidence" value="ECO:0007669"/>
    <property type="project" value="TreeGrafter"/>
</dbReference>
<evidence type="ECO:0000259" key="1">
    <source>
        <dbReference type="Pfam" id="PF02441"/>
    </source>
</evidence>
<gene>
    <name evidence="2" type="primary">coaBC_2</name>
    <name evidence="2" type="ORF">PDESU_01301</name>
</gene>
<dbReference type="SUPFAM" id="SSF52507">
    <property type="entry name" value="Homo-oligomeric flavin-containing Cys decarboxylases, HFCD"/>
    <property type="match status" value="1"/>
</dbReference>
<dbReference type="EMBL" id="CAAHFG010000001">
    <property type="protein sequence ID" value="VGO12747.1"/>
    <property type="molecule type" value="Genomic_DNA"/>
</dbReference>
<reference evidence="2 3" key="1">
    <citation type="submission" date="2019-04" db="EMBL/GenBank/DDBJ databases">
        <authorList>
            <person name="Van Vliet M D."/>
        </authorList>
    </citation>
    <scope>NUCLEOTIDE SEQUENCE [LARGE SCALE GENOMIC DNA]</scope>
    <source>
        <strain evidence="2 3">F1</strain>
    </source>
</reference>
<dbReference type="InterPro" id="IPR003382">
    <property type="entry name" value="Flavoprotein"/>
</dbReference>
<dbReference type="InterPro" id="IPR036551">
    <property type="entry name" value="Flavin_trans-like"/>
</dbReference>
<sequence>MKPKVLIGITGGIAAYKAADVVSQLVKAHCDVRVVMTEAATKFVAPLTFAALSQQKVLTSIFPDTGSGDLDVIYPHLYPATEADAFAVVPATADTIAKLANGFGDDIVCCSALSLKTNCKRIFCPAMNFQMWEQPVVNENTRKLLRLGWHQVGPEKGRMACGTQGYGRMSAPTVIAQIILNSVF</sequence>